<feature type="compositionally biased region" description="Acidic residues" evidence="1">
    <location>
        <begin position="1174"/>
        <end position="1183"/>
    </location>
</feature>
<feature type="compositionally biased region" description="Polar residues" evidence="1">
    <location>
        <begin position="511"/>
        <end position="520"/>
    </location>
</feature>
<dbReference type="RefSeq" id="XP_067175757.1">
    <property type="nucleotide sequence ID" value="XM_067320382.1"/>
</dbReference>
<feature type="compositionally biased region" description="Low complexity" evidence="1">
    <location>
        <begin position="850"/>
        <end position="869"/>
    </location>
</feature>
<evidence type="ECO:0000313" key="3">
    <source>
        <dbReference type="Proteomes" id="UP000673552"/>
    </source>
</evidence>
<dbReference type="Proteomes" id="UP000673552">
    <property type="component" value="Unassembled WGS sequence"/>
</dbReference>
<dbReference type="EMBL" id="JAFEUZ010000033">
    <property type="protein sequence ID" value="KAG5469584.1"/>
    <property type="molecule type" value="Genomic_DNA"/>
</dbReference>
<dbReference type="PANTHER" id="PTHR35615:SF7">
    <property type="entry name" value="PRESENT IN THE OUTER MITOCHONDRIAL MEMBRANE PROTEOME 22"/>
    <property type="match status" value="1"/>
</dbReference>
<evidence type="ECO:0000256" key="1">
    <source>
        <dbReference type="SAM" id="MobiDB-lite"/>
    </source>
</evidence>
<protein>
    <submittedName>
        <fullName evidence="2">Uncharacterized protein</fullName>
    </submittedName>
</protein>
<reference evidence="3" key="2">
    <citation type="journal article" date="2021" name="Sci. Data">
        <title>Chromosome-scale genome sequencing, assembly and annotation of six genomes from subfamily Leishmaniinae.</title>
        <authorList>
            <person name="Almutairi H."/>
            <person name="Urbaniak M.D."/>
            <person name="Bates M.D."/>
            <person name="Jariyapan N."/>
            <person name="Kwakye-Nuako G."/>
            <person name="Thomaz Soccol V."/>
            <person name="Al-Salem W.S."/>
            <person name="Dillon R.J."/>
            <person name="Bates P.A."/>
            <person name="Gatherer D."/>
        </authorList>
    </citation>
    <scope>NUCLEOTIDE SEQUENCE [LARGE SCALE GENOMIC DNA]</scope>
</reference>
<dbReference type="PANTHER" id="PTHR35615">
    <property type="entry name" value="PRESENT IN THE OUTER MITOCHONDRIAL MEMBRANE PROTEOME 22-RELATED"/>
    <property type="match status" value="1"/>
</dbReference>
<accession>A0A836GCG8</accession>
<gene>
    <name evidence="2" type="ORF">LSCM1_02809</name>
</gene>
<feature type="compositionally biased region" description="Polar residues" evidence="1">
    <location>
        <begin position="1193"/>
        <end position="1203"/>
    </location>
</feature>
<dbReference type="OrthoDB" id="265587at2759"/>
<feature type="region of interest" description="Disordered" evidence="1">
    <location>
        <begin position="1169"/>
        <end position="1208"/>
    </location>
</feature>
<feature type="region of interest" description="Disordered" evidence="1">
    <location>
        <begin position="835"/>
        <end position="875"/>
    </location>
</feature>
<name>A0A836GCG8_9TRYP</name>
<comment type="caution">
    <text evidence="2">The sequence shown here is derived from an EMBL/GenBank/DDBJ whole genome shotgun (WGS) entry which is preliminary data.</text>
</comment>
<organism evidence="2 3">
    <name type="scientific">Leishmania martiniquensis</name>
    <dbReference type="NCBI Taxonomy" id="1580590"/>
    <lineage>
        <taxon>Eukaryota</taxon>
        <taxon>Discoba</taxon>
        <taxon>Euglenozoa</taxon>
        <taxon>Kinetoplastea</taxon>
        <taxon>Metakinetoplastina</taxon>
        <taxon>Trypanosomatida</taxon>
        <taxon>Trypanosomatidae</taxon>
        <taxon>Leishmaniinae</taxon>
        <taxon>Leishmania</taxon>
    </lineage>
</organism>
<feature type="region of interest" description="Disordered" evidence="1">
    <location>
        <begin position="481"/>
        <end position="520"/>
    </location>
</feature>
<keyword evidence="3" id="KW-1185">Reference proteome</keyword>
<feature type="region of interest" description="Disordered" evidence="1">
    <location>
        <begin position="1"/>
        <end position="97"/>
    </location>
</feature>
<dbReference type="GeneID" id="92512894"/>
<dbReference type="KEGG" id="lmat:92512894"/>
<proteinExistence type="predicted"/>
<evidence type="ECO:0000313" key="2">
    <source>
        <dbReference type="EMBL" id="KAG5469584.1"/>
    </source>
</evidence>
<feature type="compositionally biased region" description="Polar residues" evidence="1">
    <location>
        <begin position="32"/>
        <end position="64"/>
    </location>
</feature>
<sequence>MATATPPRSRGTEPPLPHSSGEALPRLARSVTEASEVSTNGQYFNLPSTPGNEESDGRSSSAISTCGGDKDGELRWRASRRGMRQMSGDNDVGTRDEDPAYSAAVSIVSSSYFSAHMLAEAAHERATEQRLAENLYSMCMFRSPGSQASERTGDTAEPLAMGCSAGGAAPSSLSQPVTRMTQSSTSTVFASSRGMPSGDIDDPYHVLSMPTAGTMYLISHANSDEERGSGTARASQQDLYCLNASVLKLSTGVCANPSAHQQRDSISLRGGCASATSCDRVVAPVSWEYGEWFLTPHSATREAFSVHPAGAPAPATGDERHSAPLMSSAAADVTTELMCQPLSSRRFSLPLTVSTTALARERPTGIDTSAKLRGALCAVAAQVPFGAADGDAPLEVEEQSRVAVQENVVASASTPLCDSAATEVCVAVEGVGAGTVSPVKSAVYDGIAANNAAHEPSEAEEDPSACGSVKLIVRRRCRRASHGGGPAHEALPLPAADVTLQQPPSRPSPGDSATSSVTRGTRMTLRSISSGLQRGCQSAFTDTACVGRSAVPLASDITPLPAPSAPPACRGADAPPHASSPAPFVPSTSMLPLLPPEAVATVRQPRLTVCGSVLSEVPRAPAGHDGRLTPLLAPDHAAKGCPSDVLHRAENHSIATTVAGATSSSTSTFSEDLTSGSSPMRVCAQSMDLQLPPIGADPRRSFDDDTLPLPRGWGEKATDPSGTLRAACEANSSAVSLQERPEVHITTPRCTPAPLTVTASETLAAATMGALAFSRGLSGGGAIVHPTAAVSRRLLQANDRAQQYVPKECPMGSCGAGSPSGRAMLIPIALSKSPGISKNAPQLREEVDSGEAAGARESGRGALSSTRSPSGRRRRVGFKETMEVVLPDSKSLRVSVPSWLEFRNPTMREQGKEMMPSTEEVYTHLVSRSNALCALVVVDEDAVRKPCLVVSGLSVRVYEEDKEVTLASSRMAHGVMKALKKSCVVAPSRFLRSGSYNDDDDDSSDSGGAAVGIRRRAGLSNRAASSGGGGLPSTLKSFVLLPDKKERRSRSGELDAADPRTGEFDRYLHKFDVDETLSRLAGKKECHSMALELLMRTWVTGHNTCLLLGNGSGRSTHSLDVAVEAVENAMSMLRERLRDPASRVELRISMGEVADDEDNGEGAVADLLASSSGSEEDENEGDEPEKSARQRCQAASKTSNKSNVLRRPSVQLARSPLLGTLVKGLRSIKIDDATHSTGAIGRVLTLGFLRFNMSTHSSGNNSMSNLSSLSSVAVRKVHTSFATLQLKTICRGADMRSARLSARESTSRERKFGSKIRRSRSEEYRADVFVSSLLLVYFGTEYMVLDTLVQRSQAYRTTMCEEAEGFVHPNAPSRHQKPAFHPANWLNAIGFLESLLCDALGGRTRTLACLCLSEYDSRATLWLRAVSRARRIANFTPNCGNVRNYLEYLLEQYDYLEASQHRRKQDARLRLPELGAVATSKSPKGGRLSGVLCSKKISQWSAYCVKKMVAELDAFLAAPTGEIPSMERLEIAHEIIPATQPDPLTGLSLPFLPRGS</sequence>
<reference evidence="3" key="1">
    <citation type="journal article" date="2021" name="Microbiol. Resour. Announc.">
        <title>LGAAP: Leishmaniinae Genome Assembly and Annotation Pipeline.</title>
        <authorList>
            <person name="Almutairi H."/>
            <person name="Urbaniak M.D."/>
            <person name="Bates M.D."/>
            <person name="Jariyapan N."/>
            <person name="Kwakye-Nuako G."/>
            <person name="Thomaz-Soccol V."/>
            <person name="Al-Salem W.S."/>
            <person name="Dillon R.J."/>
            <person name="Bates P.A."/>
            <person name="Gatherer D."/>
        </authorList>
    </citation>
    <scope>NUCLEOTIDE SEQUENCE [LARGE SCALE GENOMIC DNA]</scope>
</reference>